<comment type="caution">
    <text evidence="2">The sequence shown here is derived from an EMBL/GenBank/DDBJ whole genome shotgun (WGS) entry which is preliminary data.</text>
</comment>
<keyword evidence="3" id="KW-1185">Reference proteome</keyword>
<accession>A0ABV3XFZ2</accession>
<protein>
    <submittedName>
        <fullName evidence="2">Class F sortase</fullName>
    </submittedName>
</protein>
<keyword evidence="1" id="KW-0378">Hydrolase</keyword>
<dbReference type="Gene3D" id="2.40.260.10">
    <property type="entry name" value="Sortase"/>
    <property type="match status" value="1"/>
</dbReference>
<dbReference type="CDD" id="cd05829">
    <property type="entry name" value="Sortase_F"/>
    <property type="match status" value="1"/>
</dbReference>
<organism evidence="2 3">
    <name type="scientific">Geodermatophilus maliterrae</name>
    <dbReference type="NCBI Taxonomy" id="3162531"/>
    <lineage>
        <taxon>Bacteria</taxon>
        <taxon>Bacillati</taxon>
        <taxon>Actinomycetota</taxon>
        <taxon>Actinomycetes</taxon>
        <taxon>Geodermatophilales</taxon>
        <taxon>Geodermatophilaceae</taxon>
        <taxon>Geodermatophilus</taxon>
    </lineage>
</organism>
<dbReference type="Pfam" id="PF04203">
    <property type="entry name" value="Sortase"/>
    <property type="match status" value="1"/>
</dbReference>
<evidence type="ECO:0000313" key="3">
    <source>
        <dbReference type="Proteomes" id="UP001560045"/>
    </source>
</evidence>
<dbReference type="SUPFAM" id="SSF63817">
    <property type="entry name" value="Sortase"/>
    <property type="match status" value="1"/>
</dbReference>
<dbReference type="InterPro" id="IPR042001">
    <property type="entry name" value="Sortase_F"/>
</dbReference>
<name>A0ABV3XFZ2_9ACTN</name>
<dbReference type="InterPro" id="IPR005754">
    <property type="entry name" value="Sortase"/>
</dbReference>
<evidence type="ECO:0000313" key="2">
    <source>
        <dbReference type="EMBL" id="MEX5718611.1"/>
    </source>
</evidence>
<dbReference type="RefSeq" id="WP_369205638.1">
    <property type="nucleotide sequence ID" value="NZ_JBFNXQ010000023.1"/>
</dbReference>
<evidence type="ECO:0000256" key="1">
    <source>
        <dbReference type="ARBA" id="ARBA00022801"/>
    </source>
</evidence>
<gene>
    <name evidence="2" type="ORF">ABQ292_09575</name>
</gene>
<dbReference type="InterPro" id="IPR023365">
    <property type="entry name" value="Sortase_dom-sf"/>
</dbReference>
<proteinExistence type="predicted"/>
<dbReference type="NCBIfam" id="NF033748">
    <property type="entry name" value="class_F_sortase"/>
    <property type="match status" value="1"/>
</dbReference>
<dbReference type="Proteomes" id="UP001560045">
    <property type="component" value="Unassembled WGS sequence"/>
</dbReference>
<dbReference type="EMBL" id="JBFNXQ010000023">
    <property type="protein sequence ID" value="MEX5718611.1"/>
    <property type="molecule type" value="Genomic_DNA"/>
</dbReference>
<sequence length="235" mass="24330">MPQHAAAVPRSEASEAWAGAAAALLVVGTLTMGLSAQQDVGGTHRISAAPVTVSSASRDDTGPRVLDLDLPVRPVPDAARTLVLPASEPTRVSIPALDMTSSLMDLGLQRDGAMEVPQGAYPAGWFDRSPSPGELGPSVLAAHVDRAGEPAAFSGVDELLPGDEVVVDRADGTSAVFTVDRVEEHPKDDFPTAAVHGDIDHAGLRLITCGGSFDERTGDYGDNVVVFASLTDTSR</sequence>
<reference evidence="2 3" key="1">
    <citation type="submission" date="2024-06" db="EMBL/GenBank/DDBJ databases">
        <title>Draft genome sequence of Geodermatophilus badlandi, a novel member of the Geodermatophilaceae isolated from badland sedimentary rocks in the Red desert, Wyoming, USA.</title>
        <authorList>
            <person name="Ben Tekaya S."/>
            <person name="Nouioui I."/>
            <person name="Flores G.M."/>
            <person name="Shaal M.N."/>
            <person name="Bredoire F."/>
            <person name="Basile F."/>
            <person name="Van Diepen L."/>
            <person name="Ward N.L."/>
        </authorList>
    </citation>
    <scope>NUCLEOTIDE SEQUENCE [LARGE SCALE GENOMIC DNA]</scope>
    <source>
        <strain evidence="2 3">WL48A</strain>
    </source>
</reference>